<name>A0A2G8T972_9BURK</name>
<dbReference type="Proteomes" id="UP000230390">
    <property type="component" value="Unassembled WGS sequence"/>
</dbReference>
<reference evidence="1 2" key="1">
    <citation type="submission" date="2017-10" db="EMBL/GenBank/DDBJ databases">
        <title>Massilia psychrophilum sp. nov., a novel purple-pigmented bacterium isolated from Tianshan glacier, Xinjiang Municipality, China.</title>
        <authorList>
            <person name="Wang H."/>
        </authorList>
    </citation>
    <scope>NUCLEOTIDE SEQUENCE [LARGE SCALE GENOMIC DNA]</scope>
    <source>
        <strain evidence="1 2">JCM 30074</strain>
    </source>
</reference>
<comment type="caution">
    <text evidence="1">The sequence shown here is derived from an EMBL/GenBank/DDBJ whole genome shotgun (WGS) entry which is preliminary data.</text>
</comment>
<accession>A0A2G8T972</accession>
<dbReference type="Pfam" id="PF13689">
    <property type="entry name" value="DUF4154"/>
    <property type="match status" value="1"/>
</dbReference>
<dbReference type="OrthoDB" id="277577at2"/>
<protein>
    <recommendedName>
        <fullName evidence="3">DUF4154 domain-containing protein</fullName>
    </recommendedName>
</protein>
<dbReference type="AlphaFoldDB" id="A0A2G8T972"/>
<evidence type="ECO:0008006" key="3">
    <source>
        <dbReference type="Google" id="ProtNLM"/>
    </source>
</evidence>
<evidence type="ECO:0000313" key="1">
    <source>
        <dbReference type="EMBL" id="PIL42600.1"/>
    </source>
</evidence>
<organism evidence="1 2">
    <name type="scientific">Massilia eurypsychrophila</name>
    <dbReference type="NCBI Taxonomy" id="1485217"/>
    <lineage>
        <taxon>Bacteria</taxon>
        <taxon>Pseudomonadati</taxon>
        <taxon>Pseudomonadota</taxon>
        <taxon>Betaproteobacteria</taxon>
        <taxon>Burkholderiales</taxon>
        <taxon>Oxalobacteraceae</taxon>
        <taxon>Telluria group</taxon>
        <taxon>Massilia</taxon>
    </lineage>
</organism>
<proteinExistence type="predicted"/>
<evidence type="ECO:0000313" key="2">
    <source>
        <dbReference type="Proteomes" id="UP000230390"/>
    </source>
</evidence>
<sequence>MFYDSNHAETITATAAAFSCLGCRARGAVQHGDAVLSAPFRSVLRGVLAAVLAALAMSGAPVLAQPAGVELERSVKAAFIYKFLGYTEFPASAFGDAASPVVIGVIGAEDMAAELARIVAGRAINSRAIVVKQFLDGDNPGVHLLFVAGADCARVAGVLRQARAPTLVVTECGNGLQAGSIINFRVVEERVRFDVSLDAADKNNIKLSSRLLSVANHVSKGAP</sequence>
<gene>
    <name evidence="1" type="ORF">CR105_23635</name>
</gene>
<dbReference type="InterPro" id="IPR025293">
    <property type="entry name" value="YfiR/HmsC-like"/>
</dbReference>
<keyword evidence="2" id="KW-1185">Reference proteome</keyword>
<dbReference type="EMBL" id="PDOC01000024">
    <property type="protein sequence ID" value="PIL42600.1"/>
    <property type="molecule type" value="Genomic_DNA"/>
</dbReference>